<comment type="caution">
    <text evidence="1">The sequence shown here is derived from an EMBL/GenBank/DDBJ whole genome shotgun (WGS) entry which is preliminary data.</text>
</comment>
<name>A0A8H3M964_9GLOM</name>
<accession>A0A8H3M964</accession>
<dbReference type="Proteomes" id="UP000615446">
    <property type="component" value="Unassembled WGS sequence"/>
</dbReference>
<evidence type="ECO:0000313" key="2">
    <source>
        <dbReference type="Proteomes" id="UP000615446"/>
    </source>
</evidence>
<dbReference type="AlphaFoldDB" id="A0A8H3M964"/>
<protein>
    <submittedName>
        <fullName evidence="1">Uncharacterized protein</fullName>
    </submittedName>
</protein>
<organism evidence="1 2">
    <name type="scientific">Rhizophagus clarus</name>
    <dbReference type="NCBI Taxonomy" id="94130"/>
    <lineage>
        <taxon>Eukaryota</taxon>
        <taxon>Fungi</taxon>
        <taxon>Fungi incertae sedis</taxon>
        <taxon>Mucoromycota</taxon>
        <taxon>Glomeromycotina</taxon>
        <taxon>Glomeromycetes</taxon>
        <taxon>Glomerales</taxon>
        <taxon>Glomeraceae</taxon>
        <taxon>Rhizophagus</taxon>
    </lineage>
</organism>
<dbReference type="EMBL" id="BLAL01000285">
    <property type="protein sequence ID" value="GET00156.1"/>
    <property type="molecule type" value="Genomic_DNA"/>
</dbReference>
<sequence length="102" mass="11747">MPLSVFVAGIESTSQIEGMNAITIKKTILEKYLTINIVTAIKEEMSQCLYLQVTIISFSEVDFIQDQDMDEHVRFIEDNYNVQMVKLQSIIDEIGKEDIREI</sequence>
<reference evidence="1" key="1">
    <citation type="submission" date="2019-10" db="EMBL/GenBank/DDBJ databases">
        <title>Conservation and host-specific expression of non-tandemly repeated heterogenous ribosome RNA gene in arbuscular mycorrhizal fungi.</title>
        <authorList>
            <person name="Maeda T."/>
            <person name="Kobayashi Y."/>
            <person name="Nakagawa T."/>
            <person name="Ezawa T."/>
            <person name="Yamaguchi K."/>
            <person name="Bino T."/>
            <person name="Nishimoto Y."/>
            <person name="Shigenobu S."/>
            <person name="Kawaguchi M."/>
        </authorList>
    </citation>
    <scope>NUCLEOTIDE SEQUENCE</scope>
    <source>
        <strain evidence="1">HR1</strain>
    </source>
</reference>
<evidence type="ECO:0000313" key="1">
    <source>
        <dbReference type="EMBL" id="GET00156.1"/>
    </source>
</evidence>
<dbReference type="OrthoDB" id="2398871at2759"/>
<proteinExistence type="predicted"/>
<gene>
    <name evidence="1" type="ORF">RCL2_002662800</name>
</gene>